<evidence type="ECO:0000256" key="1">
    <source>
        <dbReference type="SAM" id="MobiDB-lite"/>
    </source>
</evidence>
<feature type="non-terminal residue" evidence="2">
    <location>
        <position position="1"/>
    </location>
</feature>
<evidence type="ECO:0000313" key="3">
    <source>
        <dbReference type="Proteomes" id="UP000230959"/>
    </source>
</evidence>
<evidence type="ECO:0000313" key="2">
    <source>
        <dbReference type="EMBL" id="PJE73667.1"/>
    </source>
</evidence>
<protein>
    <submittedName>
        <fullName evidence="2">Uncharacterized protein</fullName>
    </submittedName>
</protein>
<dbReference type="AlphaFoldDB" id="A0A2M8LAK8"/>
<feature type="compositionally biased region" description="Polar residues" evidence="1">
    <location>
        <begin position="25"/>
        <end position="39"/>
    </location>
</feature>
<sequence>EWRRGKRRGRNAEGTPEALGGMVRVTTQSERTIQSQATTHAERAISHQSDYCENMFELFLTNTANLDTPRFQKFRRVSKFAAGLGIEPR</sequence>
<proteinExistence type="predicted"/>
<gene>
    <name evidence="2" type="ORF">COV02_01280</name>
</gene>
<name>A0A2M8LAK8_9BACT</name>
<comment type="caution">
    <text evidence="2">The sequence shown here is derived from an EMBL/GenBank/DDBJ whole genome shotgun (WGS) entry which is preliminary data.</text>
</comment>
<reference evidence="3" key="1">
    <citation type="submission" date="2017-09" db="EMBL/GenBank/DDBJ databases">
        <title>Depth-based differentiation of microbial function through sediment-hosted aquifers and enrichment of novel symbionts in the deep terrestrial subsurface.</title>
        <authorList>
            <person name="Probst A.J."/>
            <person name="Ladd B."/>
            <person name="Jarett J.K."/>
            <person name="Geller-Mcgrath D.E."/>
            <person name="Sieber C.M.K."/>
            <person name="Emerson J.B."/>
            <person name="Anantharaman K."/>
            <person name="Thomas B.C."/>
            <person name="Malmstrom R."/>
            <person name="Stieglmeier M."/>
            <person name="Klingl A."/>
            <person name="Woyke T."/>
            <person name="Ryan C.M."/>
            <person name="Banfield J.F."/>
        </authorList>
    </citation>
    <scope>NUCLEOTIDE SEQUENCE [LARGE SCALE GENOMIC DNA]</scope>
</reference>
<dbReference type="Proteomes" id="UP000230959">
    <property type="component" value="Unassembled WGS sequence"/>
</dbReference>
<organism evidence="2 3">
    <name type="scientific">Candidatus Terrybacteria bacterium CG10_big_fil_rev_8_21_14_0_10_41_10</name>
    <dbReference type="NCBI Taxonomy" id="1975026"/>
    <lineage>
        <taxon>Bacteria</taxon>
        <taxon>Candidatus Terryibacteriota</taxon>
    </lineage>
</organism>
<accession>A0A2M8LAK8</accession>
<feature type="region of interest" description="Disordered" evidence="1">
    <location>
        <begin position="1"/>
        <end position="41"/>
    </location>
</feature>
<dbReference type="EMBL" id="PFER01000022">
    <property type="protein sequence ID" value="PJE73667.1"/>
    <property type="molecule type" value="Genomic_DNA"/>
</dbReference>